<dbReference type="PANTHER" id="PTHR10286">
    <property type="entry name" value="INORGANIC PYROPHOSPHATASE"/>
    <property type="match status" value="1"/>
</dbReference>
<name>A0A316DRX8_9FLAO</name>
<keyword evidence="7" id="KW-1185">Reference proteome</keyword>
<dbReference type="Proteomes" id="UP000245430">
    <property type="component" value="Unassembled WGS sequence"/>
</dbReference>
<sequence length="198" mass="22307">MYTKADILFVIFMCLFSCKQAEDYYHLPTYSSNNILQAVIEIPAGTNKKFEYNSQTNTFEIDKKNGVERVIQFLPYPGNYGFIPSTYSNPEKGGDGDALDVLVLSETVSTGTVIEIIPIGVLKLIDDGEIDSKIIAIPANSLKQIIKVKTYQEFLIKYPEAKNIIESWFLNYNKEDLASINGWGTEQEAILEIENSKL</sequence>
<dbReference type="GO" id="GO:0000287">
    <property type="term" value="F:magnesium ion binding"/>
    <property type="evidence" value="ECO:0007669"/>
    <property type="project" value="InterPro"/>
</dbReference>
<keyword evidence="3" id="KW-0479">Metal-binding</keyword>
<dbReference type="GO" id="GO:0005737">
    <property type="term" value="C:cytoplasm"/>
    <property type="evidence" value="ECO:0007669"/>
    <property type="project" value="InterPro"/>
</dbReference>
<dbReference type="AlphaFoldDB" id="A0A316DRX8"/>
<dbReference type="EMBL" id="QGGP01000001">
    <property type="protein sequence ID" value="PWK20576.1"/>
    <property type="molecule type" value="Genomic_DNA"/>
</dbReference>
<organism evidence="6 7">
    <name type="scientific">Xanthomarina spongicola</name>
    <dbReference type="NCBI Taxonomy" id="570520"/>
    <lineage>
        <taxon>Bacteria</taxon>
        <taxon>Pseudomonadati</taxon>
        <taxon>Bacteroidota</taxon>
        <taxon>Flavobacteriia</taxon>
        <taxon>Flavobacteriales</taxon>
        <taxon>Flavobacteriaceae</taxon>
        <taxon>Xanthomarina</taxon>
    </lineage>
</organism>
<evidence type="ECO:0000256" key="4">
    <source>
        <dbReference type="ARBA" id="ARBA00022801"/>
    </source>
</evidence>
<accession>A0A316DRX8</accession>
<dbReference type="InterPro" id="IPR008162">
    <property type="entry name" value="Pyrophosphatase"/>
</dbReference>
<dbReference type="EC" id="3.6.1.1" evidence="2"/>
<reference evidence="6 7" key="1">
    <citation type="submission" date="2018-05" db="EMBL/GenBank/DDBJ databases">
        <title>Genomic Encyclopedia of Archaeal and Bacterial Type Strains, Phase II (KMG-II): from individual species to whole genera.</title>
        <authorList>
            <person name="Goeker M."/>
        </authorList>
    </citation>
    <scope>NUCLEOTIDE SEQUENCE [LARGE SCALE GENOMIC DNA]</scope>
    <source>
        <strain evidence="6 7">DSM 22637</strain>
    </source>
</reference>
<dbReference type="InterPro" id="IPR036649">
    <property type="entry name" value="Pyrophosphatase_sf"/>
</dbReference>
<protein>
    <recommendedName>
        <fullName evidence="2">inorganic diphosphatase</fullName>
        <ecNumber evidence="2">3.6.1.1</ecNumber>
    </recommendedName>
</protein>
<comment type="cofactor">
    <cofactor evidence="1">
        <name>Mg(2+)</name>
        <dbReference type="ChEBI" id="CHEBI:18420"/>
    </cofactor>
</comment>
<evidence type="ECO:0000256" key="1">
    <source>
        <dbReference type="ARBA" id="ARBA00001946"/>
    </source>
</evidence>
<dbReference type="SUPFAM" id="SSF50324">
    <property type="entry name" value="Inorganic pyrophosphatase"/>
    <property type="match status" value="1"/>
</dbReference>
<dbReference type="GO" id="GO:0004427">
    <property type="term" value="F:inorganic diphosphate phosphatase activity"/>
    <property type="evidence" value="ECO:0007669"/>
    <property type="project" value="UniProtKB-EC"/>
</dbReference>
<dbReference type="RefSeq" id="WP_109680843.1">
    <property type="nucleotide sequence ID" value="NZ_QGGP01000001.1"/>
</dbReference>
<comment type="caution">
    <text evidence="6">The sequence shown here is derived from an EMBL/GenBank/DDBJ whole genome shotgun (WGS) entry which is preliminary data.</text>
</comment>
<keyword evidence="5" id="KW-0460">Magnesium</keyword>
<dbReference type="Gene3D" id="3.90.80.10">
    <property type="entry name" value="Inorganic pyrophosphatase"/>
    <property type="match status" value="1"/>
</dbReference>
<gene>
    <name evidence="6" type="ORF">LX78_00278</name>
</gene>
<evidence type="ECO:0000256" key="5">
    <source>
        <dbReference type="ARBA" id="ARBA00022842"/>
    </source>
</evidence>
<proteinExistence type="predicted"/>
<dbReference type="GO" id="GO:0006796">
    <property type="term" value="P:phosphate-containing compound metabolic process"/>
    <property type="evidence" value="ECO:0007669"/>
    <property type="project" value="InterPro"/>
</dbReference>
<dbReference type="Pfam" id="PF00719">
    <property type="entry name" value="Pyrophosphatase"/>
    <property type="match status" value="1"/>
</dbReference>
<evidence type="ECO:0000313" key="7">
    <source>
        <dbReference type="Proteomes" id="UP000245430"/>
    </source>
</evidence>
<evidence type="ECO:0000256" key="3">
    <source>
        <dbReference type="ARBA" id="ARBA00022723"/>
    </source>
</evidence>
<evidence type="ECO:0000256" key="2">
    <source>
        <dbReference type="ARBA" id="ARBA00012146"/>
    </source>
</evidence>
<keyword evidence="4" id="KW-0378">Hydrolase</keyword>
<evidence type="ECO:0000313" key="6">
    <source>
        <dbReference type="EMBL" id="PWK20576.1"/>
    </source>
</evidence>
<dbReference type="OrthoDB" id="5187599at2"/>